<dbReference type="InterPro" id="IPR033738">
    <property type="entry name" value="AsnB_N"/>
</dbReference>
<dbReference type="AlphaFoldDB" id="A0A139I026"/>
<dbReference type="InterPro" id="IPR051786">
    <property type="entry name" value="ASN_synthetase/amidase"/>
</dbReference>
<feature type="active site" description="For GATase activity" evidence="6">
    <location>
        <position position="2"/>
    </location>
</feature>
<keyword evidence="3 5" id="KW-0067">ATP-binding</keyword>
<dbReference type="OrthoDB" id="409189at2759"/>
<evidence type="ECO:0000256" key="6">
    <source>
        <dbReference type="PIRSR" id="PIRSR001589-1"/>
    </source>
</evidence>
<dbReference type="CDD" id="cd01991">
    <property type="entry name" value="Asn_synthase_B_C"/>
    <property type="match status" value="1"/>
</dbReference>
<evidence type="ECO:0000256" key="5">
    <source>
        <dbReference type="PIRNR" id="PIRNR001589"/>
    </source>
</evidence>
<dbReference type="PANTHER" id="PTHR43284:SF1">
    <property type="entry name" value="ASPARAGINE SYNTHETASE"/>
    <property type="match status" value="1"/>
</dbReference>
<dbReference type="InterPro" id="IPR029055">
    <property type="entry name" value="Ntn_hydrolases_N"/>
</dbReference>
<dbReference type="GO" id="GO:0006529">
    <property type="term" value="P:asparagine biosynthetic process"/>
    <property type="evidence" value="ECO:0007669"/>
    <property type="project" value="UniProtKB-KW"/>
</dbReference>
<keyword evidence="6" id="KW-0028">Amino-acid biosynthesis</keyword>
<keyword evidence="4 6" id="KW-0315">Glutamine amidotransferase</keyword>
<proteinExistence type="inferred from homology"/>
<dbReference type="InterPro" id="IPR006426">
    <property type="entry name" value="Asn_synth_AEB"/>
</dbReference>
<dbReference type="Gene3D" id="3.40.50.620">
    <property type="entry name" value="HUPs"/>
    <property type="match status" value="2"/>
</dbReference>
<protein>
    <recommendedName>
        <fullName evidence="9">Glutamine amidotransferase type-2 domain-containing protein</fullName>
    </recommendedName>
</protein>
<evidence type="ECO:0000256" key="3">
    <source>
        <dbReference type="ARBA" id="ARBA00022840"/>
    </source>
</evidence>
<dbReference type="Pfam" id="PF13537">
    <property type="entry name" value="GATase_7"/>
    <property type="match status" value="1"/>
</dbReference>
<feature type="domain" description="Glutamine amidotransferase type-2" evidence="9">
    <location>
        <begin position="2"/>
        <end position="221"/>
    </location>
</feature>
<evidence type="ECO:0000256" key="4">
    <source>
        <dbReference type="ARBA" id="ARBA00022962"/>
    </source>
</evidence>
<dbReference type="PANTHER" id="PTHR43284">
    <property type="entry name" value="ASPARAGINE SYNTHETASE (GLUTAMINE-HYDROLYZING)"/>
    <property type="match status" value="1"/>
</dbReference>
<dbReference type="CDD" id="cd00712">
    <property type="entry name" value="AsnB"/>
    <property type="match status" value="1"/>
</dbReference>
<comment type="caution">
    <text evidence="10">The sequence shown here is derived from an EMBL/GenBank/DDBJ whole genome shotgun (WGS) entry which is preliminary data.</text>
</comment>
<evidence type="ECO:0000313" key="11">
    <source>
        <dbReference type="Proteomes" id="UP000073492"/>
    </source>
</evidence>
<evidence type="ECO:0000256" key="2">
    <source>
        <dbReference type="ARBA" id="ARBA00022741"/>
    </source>
</evidence>
<keyword evidence="2 5" id="KW-0547">Nucleotide-binding</keyword>
<sequence>MCGIIAVIALEQRSSREIGTAEYRQKVEQQLANGLKTIHHRGPDAQGIWISSNNRVALGHVRLSIKDLSSAGHQPLHDLDNKIHAVVNGEIYDYEKLRDELEPGYKFKSRSDSELVVALYRKYGISLFSHLRGEFSFVLYDEQRQLLLCARDRFGVKPLFWTVSEGRLLIASEAKAFKSLGFQLQWDVRSIVDDGWLSDERTLFKGVRKLLPANYMTCLSFEYLTHNTYWETVYPDKHTKDTRTEEEIVQQLRDRLYYAVKTRMQADVPVAIYLSGGIDSSVVAGIACDILASRDKTNGHSRKDSKSIGETAPITCFTVAFDEQSEYNELRMHKLDCENARQACANCIVAIAERTAKYLDVPLHTVRMDEAAFAENFEAATIFNEQNNIDLNYVGKYCLSKLVQDHGLKVVLTGEGSDEHLGGYTWLYPSHLREPDWSRGPDPLTPEERLKRTVELEMSPSVRIKGTSDPRSNPLARTMLNDIICPWVMMTAPMASWTKTQFGHLDPKETQANIPGAKQLEKIANSWHPLHSGSYVWTRSILPNILLTTLGDRMEMAHSIEGRPPFLDHDLTNFNNHIPPSVKVKYDPETNEFREKWVLYEAAKPFVSQEMYERKKRPFVAPVDMKAGGPMHKMFTRLITRENIGQLGFVDVDGAMGALEEAFRPSGHPVAFRKLFAMAQWVAMAKAFAIPTAVPDE</sequence>
<feature type="site" description="Important for beta-aspartyl-AMP intermediate formation" evidence="8">
    <location>
        <position position="415"/>
    </location>
</feature>
<evidence type="ECO:0000256" key="7">
    <source>
        <dbReference type="PIRSR" id="PIRSR001589-2"/>
    </source>
</evidence>
<dbReference type="Gene3D" id="3.60.20.10">
    <property type="entry name" value="Glutamine Phosphoribosylpyrophosphate, subunit 1, domain 1"/>
    <property type="match status" value="1"/>
</dbReference>
<dbReference type="PROSITE" id="PS51278">
    <property type="entry name" value="GATASE_TYPE_2"/>
    <property type="match status" value="1"/>
</dbReference>
<evidence type="ECO:0000313" key="10">
    <source>
        <dbReference type="EMBL" id="KXT08074.1"/>
    </source>
</evidence>
<evidence type="ECO:0000256" key="8">
    <source>
        <dbReference type="PIRSR" id="PIRSR001589-3"/>
    </source>
</evidence>
<dbReference type="Proteomes" id="UP000073492">
    <property type="component" value="Unassembled WGS sequence"/>
</dbReference>
<dbReference type="InterPro" id="IPR014729">
    <property type="entry name" value="Rossmann-like_a/b/a_fold"/>
</dbReference>
<comment type="similarity">
    <text evidence="1">Belongs to the asparagine synthetase family.</text>
</comment>
<organism evidence="10 11">
    <name type="scientific">Pseudocercospora musae</name>
    <dbReference type="NCBI Taxonomy" id="113226"/>
    <lineage>
        <taxon>Eukaryota</taxon>
        <taxon>Fungi</taxon>
        <taxon>Dikarya</taxon>
        <taxon>Ascomycota</taxon>
        <taxon>Pezizomycotina</taxon>
        <taxon>Dothideomycetes</taxon>
        <taxon>Dothideomycetidae</taxon>
        <taxon>Mycosphaerellales</taxon>
        <taxon>Mycosphaerellaceae</taxon>
        <taxon>Pseudocercospora</taxon>
    </lineage>
</organism>
<reference evidence="10 11" key="1">
    <citation type="submission" date="2015-07" db="EMBL/GenBank/DDBJ databases">
        <title>Comparative genomics of the Sigatoka disease complex on banana suggests a link between parallel evolutionary changes in Pseudocercospora fijiensis and Pseudocercospora eumusae and increased virulence on the banana host.</title>
        <authorList>
            <person name="Chang T.-C."/>
            <person name="Salvucci A."/>
            <person name="Crous P.W."/>
            <person name="Stergiopoulos I."/>
        </authorList>
    </citation>
    <scope>NUCLEOTIDE SEQUENCE [LARGE SCALE GENOMIC DNA]</scope>
    <source>
        <strain evidence="10 11">CBS 116634</strain>
    </source>
</reference>
<dbReference type="SUPFAM" id="SSF52402">
    <property type="entry name" value="Adenine nucleotide alpha hydrolases-like"/>
    <property type="match status" value="1"/>
</dbReference>
<dbReference type="GO" id="GO:0005524">
    <property type="term" value="F:ATP binding"/>
    <property type="evidence" value="ECO:0007669"/>
    <property type="project" value="UniProtKB-KW"/>
</dbReference>
<keyword evidence="11" id="KW-1185">Reference proteome</keyword>
<dbReference type="EMBL" id="LFZO01000495">
    <property type="protein sequence ID" value="KXT08074.1"/>
    <property type="molecule type" value="Genomic_DNA"/>
</dbReference>
<gene>
    <name evidence="10" type="ORF">AC579_3805</name>
</gene>
<dbReference type="GO" id="GO:0004066">
    <property type="term" value="F:asparagine synthase (glutamine-hydrolyzing) activity"/>
    <property type="evidence" value="ECO:0007669"/>
    <property type="project" value="InterPro"/>
</dbReference>
<dbReference type="GO" id="GO:0005829">
    <property type="term" value="C:cytosol"/>
    <property type="evidence" value="ECO:0007669"/>
    <property type="project" value="TreeGrafter"/>
</dbReference>
<evidence type="ECO:0000259" key="9">
    <source>
        <dbReference type="PROSITE" id="PS51278"/>
    </source>
</evidence>
<dbReference type="InterPro" id="IPR017932">
    <property type="entry name" value="GATase_2_dom"/>
</dbReference>
<dbReference type="NCBIfam" id="TIGR01536">
    <property type="entry name" value="asn_synth_AEB"/>
    <property type="match status" value="1"/>
</dbReference>
<dbReference type="SUPFAM" id="SSF56235">
    <property type="entry name" value="N-terminal nucleophile aminohydrolases (Ntn hydrolases)"/>
    <property type="match status" value="1"/>
</dbReference>
<accession>A0A139I026</accession>
<dbReference type="PIRSF" id="PIRSF001589">
    <property type="entry name" value="Asn_synthetase_glu-h"/>
    <property type="match status" value="1"/>
</dbReference>
<keyword evidence="6" id="KW-0061">Asparagine biosynthesis</keyword>
<feature type="binding site" evidence="7">
    <location>
        <position position="112"/>
    </location>
    <ligand>
        <name>L-glutamine</name>
        <dbReference type="ChEBI" id="CHEBI:58359"/>
    </ligand>
</feature>
<dbReference type="InterPro" id="IPR001962">
    <property type="entry name" value="Asn_synthase"/>
</dbReference>
<name>A0A139I026_9PEZI</name>
<dbReference type="Pfam" id="PF00733">
    <property type="entry name" value="Asn_synthase"/>
    <property type="match status" value="1"/>
</dbReference>
<dbReference type="STRING" id="113226.A0A139I026"/>
<evidence type="ECO:0000256" key="1">
    <source>
        <dbReference type="ARBA" id="ARBA00005752"/>
    </source>
</evidence>